<protein>
    <recommendedName>
        <fullName evidence="3">Adaptor protein</fullName>
    </recommendedName>
</protein>
<gene>
    <name evidence="1" type="ORF">HMPREF9460_01341</name>
</gene>
<dbReference type="AlphaFoldDB" id="A0A096DF39"/>
<evidence type="ECO:0000313" key="1">
    <source>
        <dbReference type="EMBL" id="KGF56139.1"/>
    </source>
</evidence>
<organism evidence="1 2">
    <name type="scientific">Flavonifractor plautii 1_3_50AFAA</name>
    <dbReference type="NCBI Taxonomy" id="742738"/>
    <lineage>
        <taxon>Bacteria</taxon>
        <taxon>Bacillati</taxon>
        <taxon>Bacillota</taxon>
        <taxon>Clostridia</taxon>
        <taxon>Eubacteriales</taxon>
        <taxon>Oscillospiraceae</taxon>
        <taxon>Flavonifractor</taxon>
    </lineage>
</organism>
<dbReference type="PATRIC" id="fig|742738.3.peg.1389"/>
<dbReference type="RefSeq" id="WP_021630010.1">
    <property type="nucleotide sequence ID" value="NZ_KN174162.1"/>
</dbReference>
<dbReference type="EMBL" id="ADLO01000047">
    <property type="protein sequence ID" value="KGF56139.1"/>
    <property type="molecule type" value="Genomic_DNA"/>
</dbReference>
<name>A0A096DF39_FLAPL</name>
<comment type="caution">
    <text evidence="1">The sequence shown here is derived from an EMBL/GenBank/DDBJ whole genome shotgun (WGS) entry which is preliminary data.</text>
</comment>
<dbReference type="eggNOG" id="ENOG50327F8">
    <property type="taxonomic scope" value="Bacteria"/>
</dbReference>
<reference evidence="1 2" key="1">
    <citation type="submission" date="2011-08" db="EMBL/GenBank/DDBJ databases">
        <title>The Genome Sequence of Clostridium orbiscindens 1_3_50AFAA.</title>
        <authorList>
            <consortium name="The Broad Institute Genome Sequencing Platform"/>
            <person name="Earl A."/>
            <person name="Ward D."/>
            <person name="Feldgarden M."/>
            <person name="Gevers D."/>
            <person name="Daigneault M."/>
            <person name="Strauss J."/>
            <person name="Allen-Vercoe E."/>
            <person name="Young S.K."/>
            <person name="Zeng Q."/>
            <person name="Gargeya S."/>
            <person name="Fitzgerald M."/>
            <person name="Haas B."/>
            <person name="Abouelleil A."/>
            <person name="Alvarado L."/>
            <person name="Arachchi H.M."/>
            <person name="Berlin A."/>
            <person name="Brown A."/>
            <person name="Chapman S.B."/>
            <person name="Chen Z."/>
            <person name="Dunbar C."/>
            <person name="Freedman E."/>
            <person name="Gearin G."/>
            <person name="Gellesch M."/>
            <person name="Goldberg J."/>
            <person name="Griggs A."/>
            <person name="Gujja S."/>
            <person name="Heiman D."/>
            <person name="Howarth C."/>
            <person name="Larson L."/>
            <person name="Lui A."/>
            <person name="MacDonald P.J.P."/>
            <person name="Montmayeur A."/>
            <person name="Murphy C."/>
            <person name="Neiman D."/>
            <person name="Pearson M."/>
            <person name="Priest M."/>
            <person name="Roberts A."/>
            <person name="Saif S."/>
            <person name="Shea T."/>
            <person name="Shenoy N."/>
            <person name="Sisk P."/>
            <person name="Stolte C."/>
            <person name="Sykes S."/>
            <person name="Wortman J."/>
            <person name="Nusbaum C."/>
            <person name="Birren B."/>
        </authorList>
    </citation>
    <scope>NUCLEOTIDE SEQUENCE [LARGE SCALE GENOMIC DNA]</scope>
    <source>
        <strain evidence="1 2">1_3_50AFAA</strain>
    </source>
</reference>
<keyword evidence="2" id="KW-1185">Reference proteome</keyword>
<evidence type="ECO:0000313" key="2">
    <source>
        <dbReference type="Proteomes" id="UP000029585"/>
    </source>
</evidence>
<evidence type="ECO:0008006" key="3">
    <source>
        <dbReference type="Google" id="ProtNLM"/>
    </source>
</evidence>
<accession>A0A096DF39</accession>
<sequence>MTIQPIGSASVALYITPADLKEHGLTPAGLTLERALAITQTAFHEAGITLEGSIEIEAYPDACGVLVFAHVRAPERAWFSFDGLEPVVAAARDLPAPRPDAALLWWEDRWWLSLGAGEEQAIARLSEFGRCETARPHLEARLAEHGRPVWDQDALTALLSYFPV</sequence>
<dbReference type="HOGENOM" id="CLU_1616581_0_0_9"/>
<dbReference type="Proteomes" id="UP000029585">
    <property type="component" value="Unassembled WGS sequence"/>
</dbReference>
<proteinExistence type="predicted"/>